<evidence type="ECO:0008006" key="4">
    <source>
        <dbReference type="Google" id="ProtNLM"/>
    </source>
</evidence>
<keyword evidence="3" id="KW-1185">Reference proteome</keyword>
<dbReference type="OrthoDB" id="8856615at2"/>
<accession>A0A2U0SG36</accession>
<dbReference type="RefSeq" id="WP_116469762.1">
    <property type="nucleotide sequence ID" value="NZ_QENQ01000001.1"/>
</dbReference>
<protein>
    <recommendedName>
        <fullName evidence="4">DoxX family protein</fullName>
    </recommendedName>
</protein>
<dbReference type="PANTHER" id="PTHR36974">
    <property type="entry name" value="MEMBRANE PROTEIN-RELATED"/>
    <property type="match status" value="1"/>
</dbReference>
<dbReference type="AlphaFoldDB" id="A0A2U0SG36"/>
<feature type="transmembrane region" description="Helical" evidence="1">
    <location>
        <begin position="12"/>
        <end position="31"/>
    </location>
</feature>
<evidence type="ECO:0000256" key="1">
    <source>
        <dbReference type="SAM" id="Phobius"/>
    </source>
</evidence>
<dbReference type="EMBL" id="QENQ01000001">
    <property type="protein sequence ID" value="PVX30350.1"/>
    <property type="molecule type" value="Genomic_DNA"/>
</dbReference>
<keyword evidence="1" id="KW-0472">Membrane</keyword>
<proteinExistence type="predicted"/>
<feature type="transmembrane region" description="Helical" evidence="1">
    <location>
        <begin position="111"/>
        <end position="128"/>
    </location>
</feature>
<feature type="transmembrane region" description="Helical" evidence="1">
    <location>
        <begin position="72"/>
        <end position="91"/>
    </location>
</feature>
<keyword evidence="1" id="KW-0812">Transmembrane</keyword>
<gene>
    <name evidence="2" type="ORF">DD559_14210</name>
</gene>
<dbReference type="Proteomes" id="UP000245890">
    <property type="component" value="Unassembled WGS sequence"/>
</dbReference>
<comment type="caution">
    <text evidence="2">The sequence shown here is derived from an EMBL/GenBank/DDBJ whole genome shotgun (WGS) entry which is preliminary data.</text>
</comment>
<evidence type="ECO:0000313" key="2">
    <source>
        <dbReference type="EMBL" id="PVX30350.1"/>
    </source>
</evidence>
<feature type="transmembrane region" description="Helical" evidence="1">
    <location>
        <begin position="43"/>
        <end position="65"/>
    </location>
</feature>
<evidence type="ECO:0000313" key="3">
    <source>
        <dbReference type="Proteomes" id="UP000245890"/>
    </source>
</evidence>
<reference evidence="2 3" key="1">
    <citation type="submission" date="2018-05" db="EMBL/GenBank/DDBJ databases">
        <title>Description of Sphingomonas pokkalii sp nov, isolated from the rhizosphere of saline tolerant pokkali rice and its draft genome analysis.</title>
        <authorList>
            <person name="Menon R."/>
            <person name="Kumari S."/>
            <person name="Rameshkumar N."/>
        </authorList>
    </citation>
    <scope>NUCLEOTIDE SEQUENCE [LARGE SCALE GENOMIC DNA]</scope>
    <source>
        <strain evidence="2 3">L3B27</strain>
    </source>
</reference>
<dbReference type="PANTHER" id="PTHR36974:SF1">
    <property type="entry name" value="DOXX FAMILY MEMBRANE PROTEIN"/>
    <property type="match status" value="1"/>
</dbReference>
<sequence>MGTPAERPWRLYGRVLLACLYLLAGVLHLWVPRPFLGITPAWVPHPEMVIALTGACEIAGAIGLFTVRLRKFAGAMLALYALCVFPANVQHAVQDLSTGTGLGWVYHVPRLFAQPLLCWWALWAAGPWQPRR</sequence>
<organism evidence="2 3">
    <name type="scientific">Sphingomonas pokkalii</name>
    <dbReference type="NCBI Taxonomy" id="2175090"/>
    <lineage>
        <taxon>Bacteria</taxon>
        <taxon>Pseudomonadati</taxon>
        <taxon>Pseudomonadota</taxon>
        <taxon>Alphaproteobacteria</taxon>
        <taxon>Sphingomonadales</taxon>
        <taxon>Sphingomonadaceae</taxon>
        <taxon>Sphingomonas</taxon>
    </lineage>
</organism>
<keyword evidence="1" id="KW-1133">Transmembrane helix</keyword>
<name>A0A2U0SG36_9SPHN</name>